<feature type="transmembrane region" description="Helical" evidence="1">
    <location>
        <begin position="12"/>
        <end position="34"/>
    </location>
</feature>
<reference evidence="2 3" key="1">
    <citation type="submission" date="2007-04" db="EMBL/GenBank/DDBJ databases">
        <authorList>
            <person name="Fulton L."/>
            <person name="Clifton S."/>
            <person name="Fulton B."/>
            <person name="Xu J."/>
            <person name="Minx P."/>
            <person name="Pepin K.H."/>
            <person name="Johnson M."/>
            <person name="Thiruvilangam P."/>
            <person name="Bhonagiri V."/>
            <person name="Nash W.E."/>
            <person name="Mardis E.R."/>
            <person name="Wilson R.K."/>
        </authorList>
    </citation>
    <scope>NUCLEOTIDE SEQUENCE [LARGE SCALE GENOMIC DNA]</scope>
    <source>
        <strain evidence="2 3">ATCC 29799</strain>
    </source>
</reference>
<dbReference type="Proteomes" id="UP000003639">
    <property type="component" value="Unassembled WGS sequence"/>
</dbReference>
<keyword evidence="3" id="KW-1185">Reference proteome</keyword>
<keyword evidence="1" id="KW-0472">Membrane</keyword>
<gene>
    <name evidence="2" type="ORF">BACCAP_00925</name>
</gene>
<sequence>MRNTLFRRKKTGYCQISVFCMARASLTILFHFHYKSIFYFVNRIDKIKPG</sequence>
<comment type="caution">
    <text evidence="2">The sequence shown here is derived from an EMBL/GenBank/DDBJ whole genome shotgun (WGS) entry which is preliminary data.</text>
</comment>
<keyword evidence="1" id="KW-0812">Transmembrane</keyword>
<keyword evidence="1" id="KW-1133">Transmembrane helix</keyword>
<proteinExistence type="predicted"/>
<reference evidence="2 3" key="2">
    <citation type="submission" date="2007-06" db="EMBL/GenBank/DDBJ databases">
        <title>Draft genome sequence of Pseudoflavonifractor capillosus ATCC 29799.</title>
        <authorList>
            <person name="Sudarsanam P."/>
            <person name="Ley R."/>
            <person name="Guruge J."/>
            <person name="Turnbaugh P.J."/>
            <person name="Mahowald M."/>
            <person name="Liep D."/>
            <person name="Gordon J."/>
        </authorList>
    </citation>
    <scope>NUCLEOTIDE SEQUENCE [LARGE SCALE GENOMIC DNA]</scope>
    <source>
        <strain evidence="2 3">ATCC 29799</strain>
    </source>
</reference>
<dbReference type="AlphaFoldDB" id="A6NRU8"/>
<accession>A6NRU8</accession>
<organism evidence="2 3">
    <name type="scientific">Pseudoflavonifractor capillosus ATCC 29799</name>
    <dbReference type="NCBI Taxonomy" id="411467"/>
    <lineage>
        <taxon>Bacteria</taxon>
        <taxon>Bacillati</taxon>
        <taxon>Bacillota</taxon>
        <taxon>Clostridia</taxon>
        <taxon>Eubacteriales</taxon>
        <taxon>Oscillospiraceae</taxon>
        <taxon>Pseudoflavonifractor</taxon>
    </lineage>
</organism>
<dbReference type="EMBL" id="AAXG02000006">
    <property type="protein sequence ID" value="EDN01357.1"/>
    <property type="molecule type" value="Genomic_DNA"/>
</dbReference>
<protein>
    <submittedName>
        <fullName evidence="2">Uncharacterized protein</fullName>
    </submittedName>
</protein>
<evidence type="ECO:0000256" key="1">
    <source>
        <dbReference type="SAM" id="Phobius"/>
    </source>
</evidence>
<evidence type="ECO:0000313" key="3">
    <source>
        <dbReference type="Proteomes" id="UP000003639"/>
    </source>
</evidence>
<evidence type="ECO:0000313" key="2">
    <source>
        <dbReference type="EMBL" id="EDN01357.1"/>
    </source>
</evidence>
<name>A6NRU8_9FIRM</name>